<dbReference type="EMBL" id="RSFA01000008">
    <property type="protein sequence ID" value="RSD32519.1"/>
    <property type="molecule type" value="Genomic_DNA"/>
</dbReference>
<keyword evidence="3" id="KW-1185">Reference proteome</keyword>
<dbReference type="InterPro" id="IPR029058">
    <property type="entry name" value="AB_hydrolase_fold"/>
</dbReference>
<gene>
    <name evidence="2" type="ORF">EJA03_03410</name>
</gene>
<name>A0A3R9FRB4_9VIBR</name>
<sequence length="748" mass="80788">MTNLKNIFRLTLLCSAAIFVGCGDGKGSSGTEPESYIGESLSRSTTVRMYLDGGNKHVPLNNNLLIDSQTGMLKVLSDRERANSDINDPKVALGYADGFSTSMPIYISLDGRGFGDKDEITEGVSLFKVTKPLTNNAVFRERPLELSHDEFQVIGKGDTLVVVPTKPFEPSAEYVLVLTNKIKDVKDEPIGMSVSYAGLKSHIYNQGKLAQVQKLIKAQEAIAQVGGIDPKTIVYSSWFTTGSVGYVMTKTAEELLKLKTDSAGAFKLENANPSNLDLSSIYSLALDKDEHGEAKIRSFTAALDDEKVFSVAGSDGEKFKNGLKDLYTASLKNLDLVRVTKGKVTLPYFLESGSAFAVTPFEPAVPGASFVSRYSPIPVIKSLKDVEFTLFTPKDTKVDGIVIYQHGITSVKEDVYAFAVNLTERNLAVIAIDHPLHGARALTLGDNQLIVTDKENPLYYLNLAALPVARDNLRQSVLDILGLRLALEGKYLNVQNDKVELEVYDPDLGVPADATALDKTNIKFLGHSLGGILGNTAVAIGSATELPQYGFKSAAFAKSGGHIAELLSISGKFGDVIKKSFAAKLGLPVDSQEFETKFAQFKIVSQTLMDTVDPHTVVSAGLYPTNVPTLLLQVKNDDTVPNHGFALIDGNAIPRVPTAHFVGTEGLRSGFEQGDAGVVRQFASFKEGDHASLFVPNTEDSDSDADKQRKVGNTFAIRKLVVDFLSNDSDIPIVNEGVVTLESLSVLE</sequence>
<dbReference type="Pfam" id="PF12262">
    <property type="entry name" value="Lipase_bact_N"/>
    <property type="match status" value="1"/>
</dbReference>
<reference evidence="2 3" key="1">
    <citation type="submission" date="2018-12" db="EMBL/GenBank/DDBJ databases">
        <title>Genomic taxonomy of the Vibrionaceae family.</title>
        <authorList>
            <person name="Gomez-Gil B."/>
            <person name="Enciso-Ibarra K."/>
        </authorList>
    </citation>
    <scope>NUCLEOTIDE SEQUENCE [LARGE SCALE GENOMIC DNA]</scope>
    <source>
        <strain evidence="2 3">CAIM 594</strain>
    </source>
</reference>
<accession>A0A3R9FRB4</accession>
<dbReference type="RefSeq" id="WP_125319843.1">
    <property type="nucleotide sequence ID" value="NZ_AP024889.1"/>
</dbReference>
<dbReference type="SUPFAM" id="SSF53474">
    <property type="entry name" value="alpha/beta-Hydrolases"/>
    <property type="match status" value="1"/>
</dbReference>
<dbReference type="Proteomes" id="UP000269041">
    <property type="component" value="Unassembled WGS sequence"/>
</dbReference>
<organism evidence="2 3">
    <name type="scientific">Vibrio pectenicida</name>
    <dbReference type="NCBI Taxonomy" id="62763"/>
    <lineage>
        <taxon>Bacteria</taxon>
        <taxon>Pseudomonadati</taxon>
        <taxon>Pseudomonadota</taxon>
        <taxon>Gammaproteobacteria</taxon>
        <taxon>Vibrionales</taxon>
        <taxon>Vibrionaceae</taxon>
        <taxon>Vibrio</taxon>
    </lineage>
</organism>
<dbReference type="InterPro" id="IPR025920">
    <property type="entry name" value="Lipase_bact_N"/>
</dbReference>
<feature type="domain" description="Bacterial virulence factor lipase N-terminal" evidence="1">
    <location>
        <begin position="34"/>
        <end position="246"/>
    </location>
</feature>
<dbReference type="Gene3D" id="3.40.50.1820">
    <property type="entry name" value="alpha/beta hydrolase"/>
    <property type="match status" value="1"/>
</dbReference>
<dbReference type="AlphaFoldDB" id="A0A3R9FRB4"/>
<proteinExistence type="predicted"/>
<dbReference type="OrthoDB" id="5477453at2"/>
<evidence type="ECO:0000259" key="1">
    <source>
        <dbReference type="Pfam" id="PF12262"/>
    </source>
</evidence>
<protein>
    <submittedName>
        <fullName evidence="2">Lipase</fullName>
    </submittedName>
</protein>
<dbReference type="PROSITE" id="PS51257">
    <property type="entry name" value="PROKAR_LIPOPROTEIN"/>
    <property type="match status" value="1"/>
</dbReference>
<evidence type="ECO:0000313" key="2">
    <source>
        <dbReference type="EMBL" id="RSD32519.1"/>
    </source>
</evidence>
<evidence type="ECO:0000313" key="3">
    <source>
        <dbReference type="Proteomes" id="UP000269041"/>
    </source>
</evidence>
<comment type="caution">
    <text evidence="2">The sequence shown here is derived from an EMBL/GenBank/DDBJ whole genome shotgun (WGS) entry which is preliminary data.</text>
</comment>